<gene>
    <name evidence="5" type="ORF">BV898_16703</name>
</gene>
<dbReference type="InterPro" id="IPR014906">
    <property type="entry name" value="PRP4-like"/>
</dbReference>
<dbReference type="InterPro" id="IPR001680">
    <property type="entry name" value="WD40_rpt"/>
</dbReference>
<dbReference type="OrthoDB" id="540662at2759"/>
<name>A0A9X6NDQ6_HYPEX</name>
<dbReference type="PROSITE" id="PS50294">
    <property type="entry name" value="WD_REPEATS_REGION"/>
    <property type="match status" value="4"/>
</dbReference>
<dbReference type="FunFam" id="2.130.10.10:FF:001211">
    <property type="entry name" value="CBN-PRP-4 protein"/>
    <property type="match status" value="1"/>
</dbReference>
<dbReference type="PANTHER" id="PTHR19846">
    <property type="entry name" value="WD40 REPEAT PROTEIN"/>
    <property type="match status" value="1"/>
</dbReference>
<dbReference type="GO" id="GO:0000398">
    <property type="term" value="P:mRNA splicing, via spliceosome"/>
    <property type="evidence" value="ECO:0007669"/>
    <property type="project" value="TreeGrafter"/>
</dbReference>
<dbReference type="GO" id="GO:0046540">
    <property type="term" value="C:U4/U6 x U5 tri-snRNP complex"/>
    <property type="evidence" value="ECO:0007669"/>
    <property type="project" value="TreeGrafter"/>
</dbReference>
<evidence type="ECO:0000259" key="4">
    <source>
        <dbReference type="SMART" id="SM00500"/>
    </source>
</evidence>
<dbReference type="InterPro" id="IPR019775">
    <property type="entry name" value="WD40_repeat_CS"/>
</dbReference>
<sequence>MSDAGSDYEDEEVHVSNKSKTLVHFGGIDLKNAKDAPTNNVNTSDEYMELEQVPDSSRDEVLAEFERRKRAKTINVPTDDTEIQIQLRAVGEPICLFGEDKQDRRERLRKLLSVIGGDIQQFQQQKEDDRKRKELDTTTWYHEGPEALRVARLYLAEYSLPRAKLRLERQREHAKIPASQRMAIMQETHKKLREFTNYSSQVGDNRPLSYCSFSPNSTLLATSSWSGLCKLWSVPKCDLIRTFRGHAINAGAIVFHPQSTGTQDENSLNLASCAADGTVKLWSLTSDVPIHSLDGHQPHRVSRLAFHPSGRFLGTCCFDQSWRLWDVEVQQECLHQEGHSKEVYCIAFHPDGSLALTGGMDSYGRVWDLRTGRCVMFMEGHLKSILSVDCAPNGYHLASGSEDNTCKIWDLRQRGCIYTIPAHTQLVSSVQFEQNNGLHIVTASYDRTIKLWSHPGWTPLKTLSGHDNKVMCATMSPDQKYIASASYDRTFKLWAPE</sequence>
<dbReference type="SUPFAM" id="SSF50978">
    <property type="entry name" value="WD40 repeat-like"/>
    <property type="match status" value="1"/>
</dbReference>
<keyword evidence="6" id="KW-1185">Reference proteome</keyword>
<dbReference type="EMBL" id="MTYJ01000258">
    <property type="protein sequence ID" value="OWA52245.1"/>
    <property type="molecule type" value="Genomic_DNA"/>
</dbReference>
<dbReference type="CDD" id="cd00200">
    <property type="entry name" value="WD40"/>
    <property type="match status" value="1"/>
</dbReference>
<feature type="repeat" description="WD" evidence="3">
    <location>
        <begin position="463"/>
        <end position="497"/>
    </location>
</feature>
<proteinExistence type="predicted"/>
<dbReference type="PANTHER" id="PTHR19846:SF0">
    <property type="entry name" value="PRE-MRNA PROCESSING FACTOR 4"/>
    <property type="match status" value="1"/>
</dbReference>
<dbReference type="SMART" id="SM00320">
    <property type="entry name" value="WD40"/>
    <property type="match status" value="7"/>
</dbReference>
<dbReference type="InterPro" id="IPR036322">
    <property type="entry name" value="WD40_repeat_dom_sf"/>
</dbReference>
<feature type="repeat" description="WD" evidence="3">
    <location>
        <begin position="336"/>
        <end position="377"/>
    </location>
</feature>
<evidence type="ECO:0000313" key="6">
    <source>
        <dbReference type="Proteomes" id="UP000192578"/>
    </source>
</evidence>
<dbReference type="InterPro" id="IPR020472">
    <property type="entry name" value="WD40_PAC1"/>
</dbReference>
<keyword evidence="5" id="KW-0687">Ribonucleoprotein</keyword>
<feature type="repeat" description="WD" evidence="3">
    <location>
        <begin position="270"/>
        <end position="292"/>
    </location>
</feature>
<evidence type="ECO:0000313" key="5">
    <source>
        <dbReference type="EMBL" id="OWA52245.1"/>
    </source>
</evidence>
<dbReference type="PROSITE" id="PS50082">
    <property type="entry name" value="WD_REPEATS_2"/>
    <property type="match status" value="5"/>
</dbReference>
<evidence type="ECO:0000256" key="2">
    <source>
        <dbReference type="ARBA" id="ARBA00022737"/>
    </source>
</evidence>
<comment type="caution">
    <text evidence="5">The sequence shown here is derived from an EMBL/GenBank/DDBJ whole genome shotgun (WGS) entry which is preliminary data.</text>
</comment>
<reference evidence="6" key="1">
    <citation type="submission" date="2017-01" db="EMBL/GenBank/DDBJ databases">
        <title>Comparative genomics of anhydrobiosis in the tardigrade Hypsibius dujardini.</title>
        <authorList>
            <person name="Yoshida Y."/>
            <person name="Koutsovoulos G."/>
            <person name="Laetsch D."/>
            <person name="Stevens L."/>
            <person name="Kumar S."/>
            <person name="Horikawa D."/>
            <person name="Ishino K."/>
            <person name="Komine S."/>
            <person name="Tomita M."/>
            <person name="Blaxter M."/>
            <person name="Arakawa K."/>
        </authorList>
    </citation>
    <scope>NUCLEOTIDE SEQUENCE [LARGE SCALE GENOMIC DNA]</scope>
    <source>
        <strain evidence="6">Z151</strain>
    </source>
</reference>
<evidence type="ECO:0000256" key="1">
    <source>
        <dbReference type="ARBA" id="ARBA00022574"/>
    </source>
</evidence>
<dbReference type="AlphaFoldDB" id="A0A9X6NDQ6"/>
<dbReference type="SUPFAM" id="SSF158230">
    <property type="entry name" value="PRP4-like"/>
    <property type="match status" value="1"/>
</dbReference>
<dbReference type="SMART" id="SM00500">
    <property type="entry name" value="SFM"/>
    <property type="match status" value="1"/>
</dbReference>
<dbReference type="GO" id="GO:0017070">
    <property type="term" value="F:U6 snRNA binding"/>
    <property type="evidence" value="ECO:0007669"/>
    <property type="project" value="TreeGrafter"/>
</dbReference>
<dbReference type="FunFam" id="2.130.10.10:FF:000443">
    <property type="entry name" value="U4/U6 small nuclear ribonucleoprotein Prp4"/>
    <property type="match status" value="1"/>
</dbReference>
<dbReference type="Gene3D" id="2.130.10.10">
    <property type="entry name" value="YVTN repeat-like/Quinoprotein amine dehydrogenase"/>
    <property type="match status" value="2"/>
</dbReference>
<dbReference type="PRINTS" id="PR00320">
    <property type="entry name" value="GPROTEINBRPT"/>
</dbReference>
<dbReference type="GO" id="GO:0030621">
    <property type="term" value="F:U4 snRNA binding"/>
    <property type="evidence" value="ECO:0007669"/>
    <property type="project" value="TreeGrafter"/>
</dbReference>
<organism evidence="5 6">
    <name type="scientific">Hypsibius exemplaris</name>
    <name type="common">Freshwater tardigrade</name>
    <dbReference type="NCBI Taxonomy" id="2072580"/>
    <lineage>
        <taxon>Eukaryota</taxon>
        <taxon>Metazoa</taxon>
        <taxon>Ecdysozoa</taxon>
        <taxon>Tardigrada</taxon>
        <taxon>Eutardigrada</taxon>
        <taxon>Parachela</taxon>
        <taxon>Hypsibioidea</taxon>
        <taxon>Hypsibiidae</taxon>
        <taxon>Hypsibius</taxon>
    </lineage>
</organism>
<keyword evidence="1 3" id="KW-0853">WD repeat</keyword>
<dbReference type="Proteomes" id="UP000192578">
    <property type="component" value="Unassembled WGS sequence"/>
</dbReference>
<dbReference type="Pfam" id="PF08799">
    <property type="entry name" value="PRP4"/>
    <property type="match status" value="1"/>
</dbReference>
<feature type="domain" description="Pre-mRNA processing factor 4 (PRP4)-like" evidence="4">
    <location>
        <begin position="78"/>
        <end position="129"/>
    </location>
</feature>
<keyword evidence="2" id="KW-0677">Repeat</keyword>
<dbReference type="Gene3D" id="4.10.280.110">
    <property type="entry name" value="Pre-mRNA processing factor 4 domain"/>
    <property type="match status" value="1"/>
</dbReference>
<dbReference type="Pfam" id="PF00400">
    <property type="entry name" value="WD40"/>
    <property type="match status" value="7"/>
</dbReference>
<dbReference type="InterPro" id="IPR036285">
    <property type="entry name" value="PRP4-like_sf"/>
</dbReference>
<feature type="repeat" description="WD" evidence="3">
    <location>
        <begin position="420"/>
        <end position="453"/>
    </location>
</feature>
<dbReference type="PROSITE" id="PS00678">
    <property type="entry name" value="WD_REPEATS_1"/>
    <property type="match status" value="2"/>
</dbReference>
<evidence type="ECO:0000256" key="3">
    <source>
        <dbReference type="PROSITE-ProRule" id="PRU00221"/>
    </source>
</evidence>
<feature type="repeat" description="WD" evidence="3">
    <location>
        <begin position="378"/>
        <end position="419"/>
    </location>
</feature>
<accession>A0A9X6NDQ6</accession>
<protein>
    <submittedName>
        <fullName evidence="5">U4/U6 small nuclear ribonucleoprotein Prp4</fullName>
    </submittedName>
</protein>
<dbReference type="InterPro" id="IPR015943">
    <property type="entry name" value="WD40/YVTN_repeat-like_dom_sf"/>
</dbReference>